<dbReference type="Gene3D" id="1.10.10.10">
    <property type="entry name" value="Winged helix-like DNA-binding domain superfamily/Winged helix DNA-binding domain"/>
    <property type="match status" value="1"/>
</dbReference>
<dbReference type="Proteomes" id="UP000179252">
    <property type="component" value="Unassembled WGS sequence"/>
</dbReference>
<reference evidence="1 2" key="1">
    <citation type="journal article" date="2016" name="Nat. Commun.">
        <title>Thousands of microbial genomes shed light on interconnected biogeochemical processes in an aquifer system.</title>
        <authorList>
            <person name="Anantharaman K."/>
            <person name="Brown C.T."/>
            <person name="Hug L.A."/>
            <person name="Sharon I."/>
            <person name="Castelle C.J."/>
            <person name="Probst A.J."/>
            <person name="Thomas B.C."/>
            <person name="Singh A."/>
            <person name="Wilkins M.J."/>
            <person name="Karaoz U."/>
            <person name="Brodie E.L."/>
            <person name="Williams K.H."/>
            <person name="Hubbard S.S."/>
            <person name="Banfield J.F."/>
        </authorList>
    </citation>
    <scope>NUCLEOTIDE SEQUENCE [LARGE SCALE GENOMIC DNA]</scope>
</reference>
<dbReference type="SUPFAM" id="SSF46689">
    <property type="entry name" value="Homeodomain-like"/>
    <property type="match status" value="1"/>
</dbReference>
<name>A0A1F5FZB5_9BACT</name>
<dbReference type="InterPro" id="IPR007367">
    <property type="entry name" value="DUF433"/>
</dbReference>
<dbReference type="AlphaFoldDB" id="A0A1F5FZB5"/>
<comment type="caution">
    <text evidence="1">The sequence shown here is derived from an EMBL/GenBank/DDBJ whole genome shotgun (WGS) entry which is preliminary data.</text>
</comment>
<dbReference type="EMBL" id="MFAU01000006">
    <property type="protein sequence ID" value="OGD84946.1"/>
    <property type="molecule type" value="Genomic_DNA"/>
</dbReference>
<dbReference type="Pfam" id="PF04255">
    <property type="entry name" value="DUF433"/>
    <property type="match status" value="1"/>
</dbReference>
<proteinExistence type="predicted"/>
<evidence type="ECO:0008006" key="3">
    <source>
        <dbReference type="Google" id="ProtNLM"/>
    </source>
</evidence>
<evidence type="ECO:0000313" key="1">
    <source>
        <dbReference type="EMBL" id="OGD84946.1"/>
    </source>
</evidence>
<dbReference type="PANTHER" id="PTHR34849:SF3">
    <property type="entry name" value="SSR2962 PROTEIN"/>
    <property type="match status" value="1"/>
</dbReference>
<dbReference type="InterPro" id="IPR009057">
    <property type="entry name" value="Homeodomain-like_sf"/>
</dbReference>
<organism evidence="1 2">
    <name type="scientific">Candidatus Curtissbacteria bacterium RBG_13_40_7</name>
    <dbReference type="NCBI Taxonomy" id="1797706"/>
    <lineage>
        <taxon>Bacteria</taxon>
        <taxon>Candidatus Curtissiibacteriota</taxon>
    </lineage>
</organism>
<dbReference type="PANTHER" id="PTHR34849">
    <property type="entry name" value="SSL5025 PROTEIN"/>
    <property type="match status" value="1"/>
</dbReference>
<dbReference type="InterPro" id="IPR036388">
    <property type="entry name" value="WH-like_DNA-bd_sf"/>
</dbReference>
<protein>
    <recommendedName>
        <fullName evidence="3">Antitoxin</fullName>
    </recommendedName>
</protein>
<evidence type="ECO:0000313" key="2">
    <source>
        <dbReference type="Proteomes" id="UP000179252"/>
    </source>
</evidence>
<sequence length="74" mass="7900">MTKIAPGITVNTKVRFGKPVIVGTRVPVDMVVGKIAGGMTVDKIMIEYGLTRGQVLAALRYAADLVSQEEIALQ</sequence>
<gene>
    <name evidence="1" type="ORF">A2165_02025</name>
</gene>
<accession>A0A1F5FZB5</accession>